<dbReference type="Proteomes" id="UP001564760">
    <property type="component" value="Unassembled WGS sequence"/>
</dbReference>
<dbReference type="RefSeq" id="WP_369741078.1">
    <property type="nucleotide sequence ID" value="NZ_JBGEDP010000001.1"/>
</dbReference>
<comment type="caution">
    <text evidence="1">The sequence shown here is derived from an EMBL/GenBank/DDBJ whole genome shotgun (WGS) entry which is preliminary data.</text>
</comment>
<evidence type="ECO:0000313" key="1">
    <source>
        <dbReference type="EMBL" id="MEY8018463.1"/>
    </source>
</evidence>
<protein>
    <submittedName>
        <fullName evidence="1">Uncharacterized protein</fullName>
    </submittedName>
</protein>
<gene>
    <name evidence="1" type="ORF">AB8998_27615</name>
</gene>
<accession>A0ABV4CCB6</accession>
<evidence type="ECO:0000313" key="2">
    <source>
        <dbReference type="Proteomes" id="UP001564760"/>
    </source>
</evidence>
<keyword evidence="2" id="KW-1185">Reference proteome</keyword>
<name>A0ABV4CCB6_9MYCO</name>
<proteinExistence type="predicted"/>
<organism evidence="1 2">
    <name type="scientific">Mycobacterium servetii</name>
    <dbReference type="NCBI Taxonomy" id="3237418"/>
    <lineage>
        <taxon>Bacteria</taxon>
        <taxon>Bacillati</taxon>
        <taxon>Actinomycetota</taxon>
        <taxon>Actinomycetes</taxon>
        <taxon>Mycobacteriales</taxon>
        <taxon>Mycobacteriaceae</taxon>
        <taxon>Mycobacterium</taxon>
    </lineage>
</organism>
<reference evidence="1 2" key="1">
    <citation type="submission" date="2024-08" db="EMBL/GenBank/DDBJ databases">
        <title>Mycobacterium servetensis sp. nov., a novel rapid-growing mycobacterial species recovered from a human patient in Zaragoza, Spain.</title>
        <authorList>
            <person name="Tristancho-Baro A.I."/>
            <person name="Buenestado-Serrano S."/>
            <person name="Garcia De Viedma D."/>
            <person name="Milagro-Beamonte A."/>
            <person name="Burillo N."/>
            <person name="Sanz S."/>
            <person name="Lopez-Calleja A.I."/>
            <person name="Penas-Utrilla D."/>
            <person name="Guardingo M."/>
            <person name="Garcia M.J."/>
            <person name="Vinuelas-Bayon J."/>
        </authorList>
    </citation>
    <scope>NUCLEOTIDE SEQUENCE [LARGE SCALE GENOMIC DNA]</scope>
    <source>
        <strain evidence="2">HUMS_12744610</strain>
    </source>
</reference>
<dbReference type="EMBL" id="JBGEDP010000001">
    <property type="protein sequence ID" value="MEY8018463.1"/>
    <property type="molecule type" value="Genomic_DNA"/>
</dbReference>
<sequence>MWIIELNVGGYQFTRQLPDLKRRPFRFGPRDIHWPVPRHSHAA</sequence>